<proteinExistence type="predicted"/>
<dbReference type="EMBL" id="CP099429">
    <property type="protein sequence ID" value="USW59222.1"/>
    <property type="molecule type" value="Genomic_DNA"/>
</dbReference>
<accession>A0A9Q9EQV5</accession>
<evidence type="ECO:0000313" key="1">
    <source>
        <dbReference type="EMBL" id="USW59222.1"/>
    </source>
</evidence>
<keyword evidence="2" id="KW-1185">Reference proteome</keyword>
<protein>
    <recommendedName>
        <fullName evidence="3">Fucose-specific lectin</fullName>
    </recommendedName>
</protein>
<dbReference type="AlphaFoldDB" id="A0A9Q9EQV5"/>
<sequence length="183" mass="21037">MAQDVPRGFTSVVGINGKSIVFYVDHHNRIKRYGQNPKEDREEMASKRNQYDDVQMKDPSNGAGEIITSTKELAAIYFKRDNEFHLRLYYVDASNKVVELAQDLDAADPTKVKRDWYVGDMTKKGYEARPQTSSTAHVNEYEKSASIKVYFFPKDARRTDRPTVAWYDVSKDGKWQILDEGGI</sequence>
<name>A0A9Q9EQV5_9PEZI</name>
<reference evidence="1" key="1">
    <citation type="submission" date="2022-06" db="EMBL/GenBank/DDBJ databases">
        <title>Complete genome sequences of two strains of the flax pathogen Septoria linicola.</title>
        <authorList>
            <person name="Lapalu N."/>
            <person name="Simon A."/>
            <person name="Demenou B."/>
            <person name="Paumier D."/>
            <person name="Guillot M.-P."/>
            <person name="Gout L."/>
            <person name="Valade R."/>
        </authorList>
    </citation>
    <scope>NUCLEOTIDE SEQUENCE</scope>
    <source>
        <strain evidence="1">SE15195</strain>
    </source>
</reference>
<organism evidence="1 2">
    <name type="scientific">Septoria linicola</name>
    <dbReference type="NCBI Taxonomy" id="215465"/>
    <lineage>
        <taxon>Eukaryota</taxon>
        <taxon>Fungi</taxon>
        <taxon>Dikarya</taxon>
        <taxon>Ascomycota</taxon>
        <taxon>Pezizomycotina</taxon>
        <taxon>Dothideomycetes</taxon>
        <taxon>Dothideomycetidae</taxon>
        <taxon>Mycosphaerellales</taxon>
        <taxon>Mycosphaerellaceae</taxon>
        <taxon>Septoria</taxon>
    </lineage>
</organism>
<dbReference type="Gene3D" id="2.120.10.70">
    <property type="entry name" value="Fucose-specific lectin"/>
    <property type="match status" value="1"/>
</dbReference>
<evidence type="ECO:0008006" key="3">
    <source>
        <dbReference type="Google" id="ProtNLM"/>
    </source>
</evidence>
<dbReference type="Proteomes" id="UP001056384">
    <property type="component" value="Chromosome 12"/>
</dbReference>
<evidence type="ECO:0000313" key="2">
    <source>
        <dbReference type="Proteomes" id="UP001056384"/>
    </source>
</evidence>
<gene>
    <name evidence="1" type="ORF">Slin15195_G125410</name>
</gene>